<dbReference type="SUPFAM" id="SSF53448">
    <property type="entry name" value="Nucleotide-diphospho-sugar transferases"/>
    <property type="match status" value="1"/>
</dbReference>
<evidence type="ECO:0000313" key="2">
    <source>
        <dbReference type="Proteomes" id="UP000198575"/>
    </source>
</evidence>
<dbReference type="EMBL" id="FOVF01000006">
    <property type="protein sequence ID" value="SFN17168.1"/>
    <property type="molecule type" value="Genomic_DNA"/>
</dbReference>
<accession>A0A1I4WTM1</accession>
<organism evidence="1 2">
    <name type="scientific">Dokdonella immobilis</name>
    <dbReference type="NCBI Taxonomy" id="578942"/>
    <lineage>
        <taxon>Bacteria</taxon>
        <taxon>Pseudomonadati</taxon>
        <taxon>Pseudomonadota</taxon>
        <taxon>Gammaproteobacteria</taxon>
        <taxon>Lysobacterales</taxon>
        <taxon>Rhodanobacteraceae</taxon>
        <taxon>Dokdonella</taxon>
    </lineage>
</organism>
<dbReference type="STRING" id="578942.SAMN05216289_10659"/>
<dbReference type="InterPro" id="IPR029044">
    <property type="entry name" value="Nucleotide-diphossugar_trans"/>
</dbReference>
<sequence>MAALAAPLTRHGTLMTTTPEFQFNYGNPGLATTPVARRSADAPLFAAIDAMVAPLSSEEYAFIAKDSGERHVLSHHVLQSLDQCREFRSIDEHVARVAAVVPGLTQHERIRKGLEGLASTGLLISDRDYIARLERAPDTRPRSLHAVYIRACDRPGQLRLLLDSLANYERKHRVARSVVLLDDSVEEKNRDTNRDLLREFARAVGNPVSYVGPAERARLRQRLVKAVPQAKSIVEWLLDRGPRTRRGGGGRSWNIALLLSAGRLFAMLDEDFRFPLHRHADTRPGLEPNPAVAASARFYRRLEDALDSGEEEMQDPFEAHLAVCGDRLGAAITRDEYRLDRESLRGINLGRLEHLRGDARILGTLNGTSGSSGTESALWLYQLDAESRASFWADRESYLRNIEAQSLWYGWLRAKPATHAYFLPFLFDNRQILPCTNPDGRGEDGLASAATHYCHPDSLVMHLPTAIGHAQESPRKRSEVTMAPHTPRFNHYLRDYVTNQVGSAKASDPARRLALLGEITADLAAADDSTLVGSLQEYLGFVRADVVERLQNQFELLPDAPVYWQADVREIVRNNGSALLRQASPRLADWPEDFGAGACAEAARAELLDMAQAWRDWPALWNAAREQGDRLISGL</sequence>
<gene>
    <name evidence="1" type="ORF">SAMN05216289_10659</name>
</gene>
<name>A0A1I4WTM1_9GAMM</name>
<dbReference type="Proteomes" id="UP000198575">
    <property type="component" value="Unassembled WGS sequence"/>
</dbReference>
<dbReference type="AlphaFoldDB" id="A0A1I4WTM1"/>
<keyword evidence="2" id="KW-1185">Reference proteome</keyword>
<protein>
    <submittedName>
        <fullName evidence="1">Uncharacterized protein</fullName>
    </submittedName>
</protein>
<reference evidence="1 2" key="1">
    <citation type="submission" date="2016-10" db="EMBL/GenBank/DDBJ databases">
        <authorList>
            <person name="de Groot N.N."/>
        </authorList>
    </citation>
    <scope>NUCLEOTIDE SEQUENCE [LARGE SCALE GENOMIC DNA]</scope>
    <source>
        <strain evidence="1 2">CGMCC 1.7659</strain>
    </source>
</reference>
<proteinExistence type="predicted"/>
<evidence type="ECO:0000313" key="1">
    <source>
        <dbReference type="EMBL" id="SFN17168.1"/>
    </source>
</evidence>